<reference evidence="2" key="1">
    <citation type="submission" date="2016-06" db="EMBL/GenBank/DDBJ databases">
        <title>Parallel loss of symbiosis genes in relatives of nitrogen-fixing non-legume Parasponia.</title>
        <authorList>
            <person name="Van Velzen R."/>
            <person name="Holmer R."/>
            <person name="Bu F."/>
            <person name="Rutten L."/>
            <person name="Van Zeijl A."/>
            <person name="Liu W."/>
            <person name="Santuari L."/>
            <person name="Cao Q."/>
            <person name="Sharma T."/>
            <person name="Shen D."/>
            <person name="Roswanjaya Y."/>
            <person name="Wardhani T."/>
            <person name="Kalhor M.S."/>
            <person name="Jansen J."/>
            <person name="Van den Hoogen J."/>
            <person name="Gungor B."/>
            <person name="Hartog M."/>
            <person name="Hontelez J."/>
            <person name="Verver J."/>
            <person name="Yang W.-C."/>
            <person name="Schijlen E."/>
            <person name="Repin R."/>
            <person name="Schilthuizen M."/>
            <person name="Schranz E."/>
            <person name="Heidstra R."/>
            <person name="Miyata K."/>
            <person name="Fedorova E."/>
            <person name="Kohlen W."/>
            <person name="Bisseling T."/>
            <person name="Smit S."/>
            <person name="Geurts R."/>
        </authorList>
    </citation>
    <scope>NUCLEOTIDE SEQUENCE [LARGE SCALE GENOMIC DNA]</scope>
    <source>
        <strain evidence="2">cv. RG33-2</strain>
    </source>
</reference>
<dbReference type="InParanoid" id="A0A2P5F3T1"/>
<dbReference type="Proteomes" id="UP000237000">
    <property type="component" value="Unassembled WGS sequence"/>
</dbReference>
<dbReference type="AlphaFoldDB" id="A0A2P5F3T1"/>
<evidence type="ECO:0000313" key="1">
    <source>
        <dbReference type="EMBL" id="PON92432.1"/>
    </source>
</evidence>
<organism evidence="1 2">
    <name type="scientific">Trema orientale</name>
    <name type="common">Charcoal tree</name>
    <name type="synonym">Celtis orientalis</name>
    <dbReference type="NCBI Taxonomy" id="63057"/>
    <lineage>
        <taxon>Eukaryota</taxon>
        <taxon>Viridiplantae</taxon>
        <taxon>Streptophyta</taxon>
        <taxon>Embryophyta</taxon>
        <taxon>Tracheophyta</taxon>
        <taxon>Spermatophyta</taxon>
        <taxon>Magnoliopsida</taxon>
        <taxon>eudicotyledons</taxon>
        <taxon>Gunneridae</taxon>
        <taxon>Pentapetalae</taxon>
        <taxon>rosids</taxon>
        <taxon>fabids</taxon>
        <taxon>Rosales</taxon>
        <taxon>Cannabaceae</taxon>
        <taxon>Trema</taxon>
    </lineage>
</organism>
<gene>
    <name evidence="1" type="ORF">TorRG33x02_117560</name>
</gene>
<comment type="caution">
    <text evidence="1">The sequence shown here is derived from an EMBL/GenBank/DDBJ whole genome shotgun (WGS) entry which is preliminary data.</text>
</comment>
<proteinExistence type="predicted"/>
<protein>
    <submittedName>
        <fullName evidence="1">Uncharacterized protein</fullName>
    </submittedName>
</protein>
<evidence type="ECO:0000313" key="2">
    <source>
        <dbReference type="Proteomes" id="UP000237000"/>
    </source>
</evidence>
<name>A0A2P5F3T1_TREOI</name>
<sequence>MRSGFELGDPLRRVLNVRVPTCQPMPGPLPPGAVTTNCSVGVGAPMVTPREGCHAGRPLLPFSL</sequence>
<keyword evidence="2" id="KW-1185">Reference proteome</keyword>
<dbReference type="EMBL" id="JXTC01000065">
    <property type="protein sequence ID" value="PON92432.1"/>
    <property type="molecule type" value="Genomic_DNA"/>
</dbReference>
<accession>A0A2P5F3T1</accession>